<organism evidence="1">
    <name type="scientific">Theileria annulata</name>
    <dbReference type="NCBI Taxonomy" id="5874"/>
    <lineage>
        <taxon>Eukaryota</taxon>
        <taxon>Sar</taxon>
        <taxon>Alveolata</taxon>
        <taxon>Apicomplexa</taxon>
        <taxon>Aconoidasida</taxon>
        <taxon>Piroplasmida</taxon>
        <taxon>Theileriidae</taxon>
        <taxon>Theileria</taxon>
    </lineage>
</organism>
<gene>
    <name evidence="2" type="ORF">TAT_000295900</name>
    <name evidence="1" type="ORF">TAV_000296000</name>
</gene>
<reference evidence="1" key="1">
    <citation type="submission" date="2018-07" db="EMBL/GenBank/DDBJ databases">
        <authorList>
            <person name="Quirk P.G."/>
            <person name="Krulwich T.A."/>
        </authorList>
    </citation>
    <scope>NUCLEOTIDE SEQUENCE</scope>
    <source>
        <strain evidence="1">Anand</strain>
    </source>
</reference>
<name>A0A3B0NF38_THEAN</name>
<evidence type="ECO:0000313" key="1">
    <source>
        <dbReference type="EMBL" id="SVP93158.1"/>
    </source>
</evidence>
<dbReference type="EMBL" id="UIVS01000003">
    <property type="protein sequence ID" value="SVP93158.1"/>
    <property type="molecule type" value="Genomic_DNA"/>
</dbReference>
<protein>
    <submittedName>
        <fullName evidence="1">Uncharacterized protein</fullName>
    </submittedName>
</protein>
<accession>A0A3B0NF38</accession>
<sequence>MEHEENCPWLTSEQNNSLIHTLPKNCQNRKCSVWKDLKEWFGYLGNSLSLLAFQEIYRDVAHDGSGVYERMAIEGGNILRKVVELQSMAGTKEDLYLKGVSKLVFGKTSGSYVNFIKQLQLQKMSDLVNDTMALCNFGRLYLAGAQTLTTPRSVANYVRVCVAFSVNEIAGPSHHSPIPEWIVPLIQHIYHTNKLRHLQYSCDNLLLTNLHRYMGYRYNELLPRIKECFDNLQNTPQGTETHGFVLLNAFAQDYFLKLHKMNYGDNSKAEEFAKTEANNFLNSKAIELFSCVHMKLHLTYLNEDLKVMIQRSLRDTRTIFINLLGACWSISQKDSRKLWLSNLFQTLRQIQLSTMAYFSTRTLTAADLELIEFTGSDLARDKFELLLNPKNMKPKDSRGEMSQDLNVEKSQLELQNSPYKPFSSQVKDESLGKEALVKLGGSLLEAYGYVQEFVVDNAYKLIQNSCFTPSNSNTQQQKDSLRTENVLPLNVRYEEASDMAHIKIPLGKIASANKLEYRTLLKNKDKRLMELSINNFDREFPSFCVKVPTKK</sequence>
<dbReference type="AlphaFoldDB" id="A0A3B0NF38"/>
<evidence type="ECO:0000313" key="2">
    <source>
        <dbReference type="EMBL" id="SVP93962.1"/>
    </source>
</evidence>
<proteinExistence type="predicted"/>
<dbReference type="EMBL" id="UIVT01000003">
    <property type="protein sequence ID" value="SVP93962.1"/>
    <property type="molecule type" value="Genomic_DNA"/>
</dbReference>
<dbReference type="VEuPathDB" id="PiroplasmaDB:TA17460"/>